<evidence type="ECO:0000313" key="1">
    <source>
        <dbReference type="EMBL" id="MBC1487877.1"/>
    </source>
</evidence>
<dbReference type="EMBL" id="JAASUB010000017">
    <property type="protein sequence ID" value="MBC1510828.1"/>
    <property type="molecule type" value="Genomic_DNA"/>
</dbReference>
<reference evidence="3 4" key="1">
    <citation type="submission" date="2020-03" db="EMBL/GenBank/DDBJ databases">
        <title>Soil Listeria distribution.</title>
        <authorList>
            <person name="Liao J."/>
            <person name="Wiedmann M."/>
        </authorList>
    </citation>
    <scope>NUCLEOTIDE SEQUENCE [LARGE SCALE GENOMIC DNA]</scope>
    <source>
        <strain evidence="2 4">FSL L7-1515</strain>
        <strain evidence="1 3">FSL L7-1554</strain>
    </source>
</reference>
<dbReference type="AlphaFoldDB" id="A0A7X1C838"/>
<evidence type="ECO:0000313" key="4">
    <source>
        <dbReference type="Proteomes" id="UP000587800"/>
    </source>
</evidence>
<proteinExistence type="predicted"/>
<evidence type="ECO:0000313" key="2">
    <source>
        <dbReference type="EMBL" id="MBC1510828.1"/>
    </source>
</evidence>
<protein>
    <submittedName>
        <fullName evidence="1">Uncharacterized protein</fullName>
    </submittedName>
</protein>
<accession>A0A7X1C838</accession>
<dbReference type="EMBL" id="JAASTW010000002">
    <property type="protein sequence ID" value="MBC1487877.1"/>
    <property type="molecule type" value="Genomic_DNA"/>
</dbReference>
<dbReference type="RefSeq" id="WP_185344859.1">
    <property type="nucleotide sequence ID" value="NZ_JAASTU010000002.1"/>
</dbReference>
<keyword evidence="4" id="KW-1185">Reference proteome</keyword>
<name>A0A7X1C838_9LIST</name>
<dbReference type="Proteomes" id="UP000561617">
    <property type="component" value="Unassembled WGS sequence"/>
</dbReference>
<gene>
    <name evidence="1" type="ORF">HCJ38_02400</name>
    <name evidence="2" type="ORF">HCJ59_13125</name>
</gene>
<dbReference type="Proteomes" id="UP000587800">
    <property type="component" value="Unassembled WGS sequence"/>
</dbReference>
<evidence type="ECO:0000313" key="3">
    <source>
        <dbReference type="Proteomes" id="UP000561617"/>
    </source>
</evidence>
<sequence>MSKFIIMKKSVLDDSLEKMQSISAANEIHAAQAFLEGYPDYFHKNSWIRVLNNDVGWGIGKDGIDLCPTIEANVGQILSDLSVECDFDLIEFEER</sequence>
<organism evidence="1 3">
    <name type="scientific">Listeria immobilis</name>
    <dbReference type="NCBI Taxonomy" id="2713502"/>
    <lineage>
        <taxon>Bacteria</taxon>
        <taxon>Bacillati</taxon>
        <taxon>Bacillota</taxon>
        <taxon>Bacilli</taxon>
        <taxon>Bacillales</taxon>
        <taxon>Listeriaceae</taxon>
        <taxon>Listeria</taxon>
    </lineage>
</organism>
<comment type="caution">
    <text evidence="1">The sequence shown here is derived from an EMBL/GenBank/DDBJ whole genome shotgun (WGS) entry which is preliminary data.</text>
</comment>